<keyword evidence="4" id="KW-1185">Reference proteome</keyword>
<accession>A0A8J8P8E4</accession>
<dbReference type="SUPFAM" id="SSF52402">
    <property type="entry name" value="Adenine nucleotide alpha hydrolases-like"/>
    <property type="match status" value="1"/>
</dbReference>
<dbReference type="Pfam" id="PF01171">
    <property type="entry name" value="ATP_bind_3"/>
    <property type="match status" value="1"/>
</dbReference>
<evidence type="ECO:0000256" key="1">
    <source>
        <dbReference type="SAM" id="MobiDB-lite"/>
    </source>
</evidence>
<dbReference type="InterPro" id="IPR013087">
    <property type="entry name" value="Znf_C2H2_type"/>
</dbReference>
<evidence type="ECO:0000313" key="3">
    <source>
        <dbReference type="EMBL" id="TNV87700.1"/>
    </source>
</evidence>
<dbReference type="PANTHER" id="PTHR43686:SF1">
    <property type="entry name" value="AMINOTRAN_5 DOMAIN-CONTAINING PROTEIN"/>
    <property type="match status" value="1"/>
</dbReference>
<dbReference type="SUPFAM" id="SSF53383">
    <property type="entry name" value="PLP-dependent transferases"/>
    <property type="match status" value="2"/>
</dbReference>
<dbReference type="InterPro" id="IPR015422">
    <property type="entry name" value="PyrdxlP-dep_Trfase_small"/>
</dbReference>
<dbReference type="PROSITE" id="PS00028">
    <property type="entry name" value="ZINC_FINGER_C2H2_1"/>
    <property type="match status" value="1"/>
</dbReference>
<dbReference type="OrthoDB" id="198857at2759"/>
<feature type="domain" description="C2H2-type" evidence="2">
    <location>
        <begin position="189"/>
        <end position="211"/>
    </location>
</feature>
<dbReference type="InterPro" id="IPR015424">
    <property type="entry name" value="PyrdxlP-dep_Trfase"/>
</dbReference>
<proteinExistence type="predicted"/>
<dbReference type="Gene3D" id="3.90.1150.10">
    <property type="entry name" value="Aspartate Aminotransferase, domain 1"/>
    <property type="match status" value="1"/>
</dbReference>
<dbReference type="PANTHER" id="PTHR43686">
    <property type="entry name" value="SULFURTRANSFERASE-RELATED"/>
    <property type="match status" value="1"/>
</dbReference>
<dbReference type="InterPro" id="IPR011063">
    <property type="entry name" value="TilS/TtcA_N"/>
</dbReference>
<dbReference type="Pfam" id="PF00266">
    <property type="entry name" value="Aminotran_5"/>
    <property type="match status" value="3"/>
</dbReference>
<gene>
    <name evidence="3" type="ORF">FGO68_gene10690</name>
</gene>
<evidence type="ECO:0000313" key="4">
    <source>
        <dbReference type="Proteomes" id="UP000785679"/>
    </source>
</evidence>
<dbReference type="EMBL" id="RRYP01000271">
    <property type="protein sequence ID" value="TNV87700.1"/>
    <property type="molecule type" value="Genomic_DNA"/>
</dbReference>
<dbReference type="InterPro" id="IPR000192">
    <property type="entry name" value="Aminotrans_V_dom"/>
</dbReference>
<feature type="region of interest" description="Disordered" evidence="1">
    <location>
        <begin position="1066"/>
        <end position="1107"/>
    </location>
</feature>
<name>A0A8J8P8E4_HALGN</name>
<sequence length="1107" mass="124624">MEDQISKVEAVIEQADIRSTVDQQNKLERLKQNKDELLKYIRDNIIGTHKEYLIKTVYGEKPLVYADYTASGRSLSFIETYLQSEIMPMYANTHTQQSGTGKQTNNAREEARTIIRRVCGANEDDAVVFVGNGCTSAVNLLVEKMRVREICEKVRRIKQDQAEGKADGKAAGTDQVTFCKMNRWGSYDCILCKTILKSLGQYEQHAKGEIHRGKEIEFKETQKVWTERPVVFMSIYEHNSNVLPWREAGALVELIPMDPLGSLDFAAFEEILKRYSKYESLKVASISAGSNITGVLVDVDRAAVLCHKYGTLACFDYAAVAPYAPINLGGVTPFVEGVFPALSEAERGLAYKDAVFLSPHKFIGGPGSSGVLIAKKKVLFSRKPARAGGGIVFFVDELDHEYVQNVEELEESGTPGILQDIRAGLAFQLKEAISTDTIYQREQAIHAKVMQRLAKNDRLFLLGNNNGLPKVGIYSFLVRARVGSGWKFLNPPFVVSLLNDLFGLQTRSGCLCAGMYGQKLLGINLALSREFKEALFDGNELLRVGFVRFNLNYFLEPSEIDYILNAIDFVANFAWMFLPHYQFEGDTGIWINREEKESRVRVWLGQIDYSHGYMNYQGHSQFKPHQLTSSFVKRESSGLEGYMEEAKKTLVKVVDNYKNLYGKSELDQSKLISEEHKKLIWFVFPSEVLGELMELRGMTFEELDAYNRSLPLAVDNGIQLPFQPLDYNKGVTHKFKFSWEYLKQHNQEVVDEETKETPIVVTQGGAAAIEEQKQAMTIDDEEQEFGMMGDFTQEDSSKEKATSSAHNKPNGVKQKKPKKNELLKIPKEILSQVGAAMRDFEMIKNGDRVLVALSGGKDSLALVHILRYFQSVAPINFDVGAVTVDPMVYEYNPAPLVPYLSGQLGIPYFLERDAIVERAKTCMQKNSICAFCSRMKRGMIYNCARREGYNVIAMGQHLDDLAESFVMSSFHNGYLRTMKANYTIDKGDLRVIRPLVYCREALFKDFSDKAKLPVITDNCPACFSAPKERHRIKLMLAQQENLFPGLFQSILKTILPLMKKNMKDIMGDGAGGGEDSEDEAQEDMLAAPQRDENGNEILGQCGFTPIV</sequence>
<dbReference type="Gene3D" id="3.40.50.620">
    <property type="entry name" value="HUPs"/>
    <property type="match status" value="1"/>
</dbReference>
<feature type="region of interest" description="Disordered" evidence="1">
    <location>
        <begin position="793"/>
        <end position="818"/>
    </location>
</feature>
<dbReference type="CDD" id="cd24138">
    <property type="entry name" value="TtcA-like"/>
    <property type="match status" value="1"/>
</dbReference>
<comment type="caution">
    <text evidence="3">The sequence shown here is derived from an EMBL/GenBank/DDBJ whole genome shotgun (WGS) entry which is preliminary data.</text>
</comment>
<evidence type="ECO:0000259" key="2">
    <source>
        <dbReference type="PROSITE" id="PS00028"/>
    </source>
</evidence>
<protein>
    <recommendedName>
        <fullName evidence="2">C2H2-type domain-containing protein</fullName>
    </recommendedName>
</protein>
<dbReference type="AlphaFoldDB" id="A0A8J8P8E4"/>
<organism evidence="3 4">
    <name type="scientific">Halteria grandinella</name>
    <dbReference type="NCBI Taxonomy" id="5974"/>
    <lineage>
        <taxon>Eukaryota</taxon>
        <taxon>Sar</taxon>
        <taxon>Alveolata</taxon>
        <taxon>Ciliophora</taxon>
        <taxon>Intramacronucleata</taxon>
        <taxon>Spirotrichea</taxon>
        <taxon>Stichotrichia</taxon>
        <taxon>Sporadotrichida</taxon>
        <taxon>Halteriidae</taxon>
        <taxon>Halteria</taxon>
    </lineage>
</organism>
<dbReference type="InterPro" id="IPR015421">
    <property type="entry name" value="PyrdxlP-dep_Trfase_major"/>
</dbReference>
<dbReference type="InterPro" id="IPR014729">
    <property type="entry name" value="Rossmann-like_a/b/a_fold"/>
</dbReference>
<dbReference type="Gene3D" id="3.40.640.10">
    <property type="entry name" value="Type I PLP-dependent aspartate aminotransferase-like (Major domain)"/>
    <property type="match status" value="2"/>
</dbReference>
<reference evidence="3" key="1">
    <citation type="submission" date="2019-06" db="EMBL/GenBank/DDBJ databases">
        <authorList>
            <person name="Zheng W."/>
        </authorList>
    </citation>
    <scope>NUCLEOTIDE SEQUENCE</scope>
    <source>
        <strain evidence="3">QDHG01</strain>
    </source>
</reference>
<dbReference type="Proteomes" id="UP000785679">
    <property type="component" value="Unassembled WGS sequence"/>
</dbReference>